<comment type="caution">
    <text evidence="12">The sequence shown here is derived from an EMBL/GenBank/DDBJ whole genome shotgun (WGS) entry which is preliminary data.</text>
</comment>
<comment type="pathway">
    <text evidence="5 10">Sulfur metabolism; hydrogen sulfide biosynthesis; sulfite from sulfate.</text>
</comment>
<keyword evidence="10" id="KW-0408">Iron</keyword>
<keyword evidence="10" id="KW-0479">Metal-binding</keyword>
<dbReference type="GO" id="GO:0043866">
    <property type="term" value="F:adenylyl-sulfate reductase (thioredoxin) activity"/>
    <property type="evidence" value="ECO:0007669"/>
    <property type="project" value="UniProtKB-EC"/>
</dbReference>
<dbReference type="InterPro" id="IPR014729">
    <property type="entry name" value="Rossmann-like_a/b/a_fold"/>
</dbReference>
<dbReference type="AlphaFoldDB" id="W7Z7F9"/>
<name>W7Z7F9_9BACL</name>
<dbReference type="STRING" id="1236976.JCM16418_4458"/>
<dbReference type="GO" id="GO:0005737">
    <property type="term" value="C:cytoplasm"/>
    <property type="evidence" value="ECO:0007669"/>
    <property type="project" value="UniProtKB-SubCell"/>
</dbReference>
<dbReference type="CDD" id="cd23945">
    <property type="entry name" value="PAPS_reductase"/>
    <property type="match status" value="1"/>
</dbReference>
<feature type="binding site" evidence="10">
    <location>
        <position position="124"/>
    </location>
    <ligand>
        <name>[4Fe-4S] cluster</name>
        <dbReference type="ChEBI" id="CHEBI:49883"/>
    </ligand>
</feature>
<feature type="domain" description="Phosphoadenosine phosphosulphate reductase" evidence="11">
    <location>
        <begin position="42"/>
        <end position="212"/>
    </location>
</feature>
<dbReference type="GO" id="GO:0051539">
    <property type="term" value="F:4 iron, 4 sulfur cluster binding"/>
    <property type="evidence" value="ECO:0007669"/>
    <property type="project" value="UniProtKB-UniRule"/>
</dbReference>
<accession>W7Z7F9</accession>
<dbReference type="Gene3D" id="3.40.50.620">
    <property type="entry name" value="HUPs"/>
    <property type="match status" value="1"/>
</dbReference>
<organism evidence="12 13">
    <name type="scientific">Paenibacillus pini JCM 16418</name>
    <dbReference type="NCBI Taxonomy" id="1236976"/>
    <lineage>
        <taxon>Bacteria</taxon>
        <taxon>Bacillati</taxon>
        <taxon>Bacillota</taxon>
        <taxon>Bacilli</taxon>
        <taxon>Bacillales</taxon>
        <taxon>Paenibacillaceae</taxon>
        <taxon>Paenibacillus</taxon>
    </lineage>
</organism>
<dbReference type="Proteomes" id="UP000019364">
    <property type="component" value="Unassembled WGS sequence"/>
</dbReference>
<keyword evidence="2 10" id="KW-0963">Cytoplasm</keyword>
<dbReference type="Pfam" id="PF01507">
    <property type="entry name" value="PAPS_reduct"/>
    <property type="match status" value="1"/>
</dbReference>
<evidence type="ECO:0000256" key="7">
    <source>
        <dbReference type="ARBA" id="ARBA00029514"/>
    </source>
</evidence>
<keyword evidence="3 10" id="KW-0560">Oxidoreductase</keyword>
<dbReference type="GO" id="GO:0004604">
    <property type="term" value="F:phosphoadenylyl-sulfate reductase (thioredoxin) activity"/>
    <property type="evidence" value="ECO:0007669"/>
    <property type="project" value="UniProtKB-UniRule"/>
</dbReference>
<evidence type="ECO:0000256" key="8">
    <source>
        <dbReference type="ARBA" id="ARBA00030894"/>
    </source>
</evidence>
<dbReference type="NCBIfam" id="TIGR00434">
    <property type="entry name" value="cysH"/>
    <property type="match status" value="1"/>
</dbReference>
<dbReference type="NCBIfam" id="NF002537">
    <property type="entry name" value="PRK02090.1"/>
    <property type="match status" value="1"/>
</dbReference>
<feature type="active site" description="Nucleophile; cysteine thiosulfonate intermediate" evidence="10">
    <location>
        <position position="232"/>
    </location>
</feature>
<dbReference type="EMBL" id="BAVZ01000020">
    <property type="protein sequence ID" value="GAF10279.1"/>
    <property type="molecule type" value="Genomic_DNA"/>
</dbReference>
<dbReference type="GO" id="GO:0019379">
    <property type="term" value="P:sulfate assimilation, phosphoadenylyl sulfate reduction by phosphoadenylyl-sulfate reductase (thioredoxin)"/>
    <property type="evidence" value="ECO:0007669"/>
    <property type="project" value="UniProtKB-UniRule"/>
</dbReference>
<comment type="similarity">
    <text evidence="1 10">Belongs to the PAPS reductase family. CysH subfamily.</text>
</comment>
<dbReference type="InterPro" id="IPR011798">
    <property type="entry name" value="APS_reductase"/>
</dbReference>
<dbReference type="EC" id="1.8.4.10" evidence="6 10"/>
<dbReference type="GO" id="GO:0019344">
    <property type="term" value="P:cysteine biosynthetic process"/>
    <property type="evidence" value="ECO:0007669"/>
    <property type="project" value="InterPro"/>
</dbReference>
<dbReference type="SUPFAM" id="SSF52402">
    <property type="entry name" value="Adenine nucleotide alpha hydrolases-like"/>
    <property type="match status" value="1"/>
</dbReference>
<dbReference type="PANTHER" id="PTHR46509:SF1">
    <property type="entry name" value="PHOSPHOADENOSINE PHOSPHOSULFATE REDUCTASE"/>
    <property type="match status" value="1"/>
</dbReference>
<dbReference type="PIRSF" id="PIRSF000857">
    <property type="entry name" value="PAPS_reductase"/>
    <property type="match status" value="1"/>
</dbReference>
<evidence type="ECO:0000313" key="13">
    <source>
        <dbReference type="Proteomes" id="UP000019364"/>
    </source>
</evidence>
<evidence type="ECO:0000256" key="5">
    <source>
        <dbReference type="ARBA" id="ARBA00024327"/>
    </source>
</evidence>
<evidence type="ECO:0000313" key="12">
    <source>
        <dbReference type="EMBL" id="GAF10279.1"/>
    </source>
</evidence>
<comment type="subcellular location">
    <subcellularLocation>
        <location evidence="10">Cytoplasm</location>
    </subcellularLocation>
</comment>
<dbReference type="eggNOG" id="COG0175">
    <property type="taxonomic scope" value="Bacteria"/>
</dbReference>
<comment type="catalytic activity">
    <reaction evidence="10">
        <text>[thioredoxin]-disulfide + sulfite + AMP + 2 H(+) = adenosine 5'-phosphosulfate + [thioredoxin]-dithiol</text>
        <dbReference type="Rhea" id="RHEA:21976"/>
        <dbReference type="Rhea" id="RHEA-COMP:10698"/>
        <dbReference type="Rhea" id="RHEA-COMP:10700"/>
        <dbReference type="ChEBI" id="CHEBI:15378"/>
        <dbReference type="ChEBI" id="CHEBI:17359"/>
        <dbReference type="ChEBI" id="CHEBI:29950"/>
        <dbReference type="ChEBI" id="CHEBI:50058"/>
        <dbReference type="ChEBI" id="CHEBI:58243"/>
        <dbReference type="ChEBI" id="CHEBI:456215"/>
        <dbReference type="EC" id="1.8.4.10"/>
    </reaction>
</comment>
<evidence type="ECO:0000259" key="11">
    <source>
        <dbReference type="Pfam" id="PF01507"/>
    </source>
</evidence>
<dbReference type="NCBIfam" id="TIGR02055">
    <property type="entry name" value="APS_reductase"/>
    <property type="match status" value="1"/>
</dbReference>
<sequence>MEELLKMNLFEKEEWIRIKAEEFEDATAEEVVKLAVDTFPNITFACSFGAEDVVLVDILQKIRPSADIFYLDTDFHFKETYDTRDQMAAKYGIEFVRVSPKLTPLEQVEAHGEALWTVDANQCCNIRKVEPLTRILSQYDAWITGIRRDQAPTRANAKKVEYDAKFGLVKFNPLASWTSEDVWNYIRQNNVLYNPLHDKNYPSVGCEYCTRPVMPGEDPRAGRWSGNDKTECGLHK</sequence>
<evidence type="ECO:0000256" key="6">
    <source>
        <dbReference type="ARBA" id="ARBA00024386"/>
    </source>
</evidence>
<evidence type="ECO:0000256" key="2">
    <source>
        <dbReference type="ARBA" id="ARBA00022490"/>
    </source>
</evidence>
<evidence type="ECO:0000256" key="10">
    <source>
        <dbReference type="HAMAP-Rule" id="MF_00063"/>
    </source>
</evidence>
<comment type="function">
    <text evidence="4 10">Catalyzes the formation of sulfite from adenosine 5'-phosphosulfate (APS) using thioredoxin as an electron donor.</text>
</comment>
<evidence type="ECO:0000256" key="9">
    <source>
        <dbReference type="ARBA" id="ARBA00032041"/>
    </source>
</evidence>
<evidence type="ECO:0000256" key="1">
    <source>
        <dbReference type="ARBA" id="ARBA00009732"/>
    </source>
</evidence>
<reference evidence="12 13" key="1">
    <citation type="journal article" date="2014" name="Genome Announc.">
        <title>Draft Genome Sequence of Paenibacillus pini JCM 16418T, Isolated from the Rhizosphere of Pine Tree.</title>
        <authorList>
            <person name="Yuki M."/>
            <person name="Oshima K."/>
            <person name="Suda W."/>
            <person name="Oshida Y."/>
            <person name="Kitamura K."/>
            <person name="Iida Y."/>
            <person name="Hattori M."/>
            <person name="Ohkuma M."/>
        </authorList>
    </citation>
    <scope>NUCLEOTIDE SEQUENCE [LARGE SCALE GENOMIC DNA]</scope>
    <source>
        <strain evidence="12 13">JCM 16418</strain>
    </source>
</reference>
<dbReference type="PANTHER" id="PTHR46509">
    <property type="entry name" value="PHOSPHOADENOSINE PHOSPHOSULFATE REDUCTASE"/>
    <property type="match status" value="1"/>
</dbReference>
<evidence type="ECO:0000256" key="4">
    <source>
        <dbReference type="ARBA" id="ARBA00024298"/>
    </source>
</evidence>
<gene>
    <name evidence="10" type="primary">cysH</name>
    <name evidence="12" type="ORF">JCM16418_4458</name>
</gene>
<comment type="cofactor">
    <cofactor evidence="10">
        <name>[4Fe-4S] cluster</name>
        <dbReference type="ChEBI" id="CHEBI:49883"/>
    </cofactor>
    <text evidence="10">Binds 1 [4Fe-4S] cluster per subunit.</text>
</comment>
<dbReference type="InterPro" id="IPR004511">
    <property type="entry name" value="PAPS/APS_Rdtase"/>
</dbReference>
<evidence type="ECO:0000256" key="3">
    <source>
        <dbReference type="ARBA" id="ARBA00023002"/>
    </source>
</evidence>
<dbReference type="InterPro" id="IPR002500">
    <property type="entry name" value="PAPS_reduct_dom"/>
</dbReference>
<feature type="binding site" evidence="10">
    <location>
        <position position="123"/>
    </location>
    <ligand>
        <name>[4Fe-4S] cluster</name>
        <dbReference type="ChEBI" id="CHEBI:49883"/>
    </ligand>
</feature>
<proteinExistence type="inferred from homology"/>
<protein>
    <recommendedName>
        <fullName evidence="7 10">Adenosine 5'-phosphosulfate reductase</fullName>
        <shortName evidence="10">APS reductase</shortName>
        <ecNumber evidence="6 10">1.8.4.10</ecNumber>
    </recommendedName>
    <alternativeName>
        <fullName evidence="9 10">5'-adenylylsulfate reductase</fullName>
    </alternativeName>
    <alternativeName>
        <fullName evidence="8 10">Thioredoxin-dependent 5'-adenylylsulfate reductase</fullName>
    </alternativeName>
</protein>
<keyword evidence="13" id="KW-1185">Reference proteome</keyword>
<feature type="binding site" evidence="10">
    <location>
        <position position="206"/>
    </location>
    <ligand>
        <name>[4Fe-4S] cluster</name>
        <dbReference type="ChEBI" id="CHEBI:49883"/>
    </ligand>
</feature>
<dbReference type="HAMAP" id="MF_00063">
    <property type="entry name" value="CysH"/>
    <property type="match status" value="1"/>
</dbReference>
<keyword evidence="10" id="KW-0411">Iron-sulfur</keyword>
<feature type="binding site" evidence="10">
    <location>
        <position position="209"/>
    </location>
    <ligand>
        <name>[4Fe-4S] cluster</name>
        <dbReference type="ChEBI" id="CHEBI:49883"/>
    </ligand>
</feature>
<dbReference type="GO" id="GO:0070814">
    <property type="term" value="P:hydrogen sulfide biosynthetic process"/>
    <property type="evidence" value="ECO:0007669"/>
    <property type="project" value="UniProtKB-UniRule"/>
</dbReference>
<dbReference type="GO" id="GO:0046872">
    <property type="term" value="F:metal ion binding"/>
    <property type="evidence" value="ECO:0007669"/>
    <property type="project" value="UniProtKB-KW"/>
</dbReference>